<dbReference type="HOGENOM" id="CLU_2257401_0_0_2"/>
<dbReference type="RefSeq" id="WP_013866609.1">
    <property type="nucleotide sequence ID" value="NC_015636.1"/>
</dbReference>
<keyword evidence="1" id="KW-0472">Membrane</keyword>
<evidence type="ECO:0000313" key="2">
    <source>
        <dbReference type="EMBL" id="AEH06423.1"/>
    </source>
</evidence>
<keyword evidence="1" id="KW-0812">Transmembrane</keyword>
<evidence type="ECO:0000313" key="3">
    <source>
        <dbReference type="Proteomes" id="UP000009296"/>
    </source>
</evidence>
<feature type="transmembrane region" description="Helical" evidence="1">
    <location>
        <begin position="25"/>
        <end position="49"/>
    </location>
</feature>
<dbReference type="AlphaFoldDB" id="F8AKS9"/>
<dbReference type="STRING" id="647113.Metok_0439"/>
<feature type="transmembrane region" description="Helical" evidence="1">
    <location>
        <begin position="61"/>
        <end position="81"/>
    </location>
</feature>
<accession>F8AKS9</accession>
<dbReference type="GeneID" id="10772561"/>
<organism evidence="2 3">
    <name type="scientific">Methanothermococcus okinawensis (strain DSM 14208 / JCM 11175 / IH1)</name>
    <dbReference type="NCBI Taxonomy" id="647113"/>
    <lineage>
        <taxon>Archaea</taxon>
        <taxon>Methanobacteriati</taxon>
        <taxon>Methanobacteriota</taxon>
        <taxon>Methanomada group</taxon>
        <taxon>Methanococci</taxon>
        <taxon>Methanococcales</taxon>
        <taxon>Methanococcaceae</taxon>
        <taxon>Methanothermococcus</taxon>
    </lineage>
</organism>
<protein>
    <submittedName>
        <fullName evidence="2">Uncharacterized protein</fullName>
    </submittedName>
</protein>
<reference evidence="2" key="1">
    <citation type="submission" date="2011-05" db="EMBL/GenBank/DDBJ databases">
        <title>Complete sequence of chromosome of Methanothermococcus okinawensis IH1.</title>
        <authorList>
            <consortium name="US DOE Joint Genome Institute"/>
            <person name="Lucas S."/>
            <person name="Han J."/>
            <person name="Lapidus A."/>
            <person name="Cheng J.-F."/>
            <person name="Goodwin L."/>
            <person name="Pitluck S."/>
            <person name="Peters L."/>
            <person name="Mikhailova N."/>
            <person name="Held B."/>
            <person name="Han C."/>
            <person name="Tapia R."/>
            <person name="Land M."/>
            <person name="Hauser L."/>
            <person name="Kyrpides N."/>
            <person name="Ivanova N."/>
            <person name="Pagani I."/>
            <person name="Sieprawska-Lupa M."/>
            <person name="Takai K."/>
            <person name="Miyazaki J."/>
            <person name="Whitman W."/>
            <person name="Woyke T."/>
        </authorList>
    </citation>
    <scope>NUCLEOTIDE SEQUENCE [LARGE SCALE GENOMIC DNA]</scope>
    <source>
        <strain evidence="2">IH1</strain>
    </source>
</reference>
<proteinExistence type="predicted"/>
<evidence type="ECO:0000256" key="1">
    <source>
        <dbReference type="SAM" id="Phobius"/>
    </source>
</evidence>
<gene>
    <name evidence="2" type="ordered locus">Metok_0439</name>
</gene>
<dbReference type="KEGG" id="mok:Metok_0439"/>
<name>F8AKS9_METOI</name>
<keyword evidence="3" id="KW-1185">Reference proteome</keyword>
<sequence>MNFKSFTINYIKEPFLFPLKDIKKLFIGALILTICYLFQIFMMLTAYCIFQIYCATPQEIIDFLSILPFSILIYGYIGLIITDDNGDSLPKWSDLKSIIYSRG</sequence>
<dbReference type="EMBL" id="CP002792">
    <property type="protein sequence ID" value="AEH06423.1"/>
    <property type="molecule type" value="Genomic_DNA"/>
</dbReference>
<dbReference type="Proteomes" id="UP000009296">
    <property type="component" value="Chromosome"/>
</dbReference>
<keyword evidence="1" id="KW-1133">Transmembrane helix</keyword>